<dbReference type="EMBL" id="KF125381">
    <property type="protein sequence ID" value="AIA92708.1"/>
    <property type="molecule type" value="Genomic_DNA"/>
</dbReference>
<accession>A0A060C7R6</accession>
<dbReference type="SUPFAM" id="SSF49899">
    <property type="entry name" value="Concanavalin A-like lectins/glucanases"/>
    <property type="match status" value="1"/>
</dbReference>
<evidence type="ECO:0000313" key="5">
    <source>
        <dbReference type="EMBL" id="AIA92708.1"/>
    </source>
</evidence>
<sequence>MVFSDEFDVEGRTFYEGDDQFFTAPDIHYDATKDLEWYDPDASSTANGTLNLRMDAFKNHNYL</sequence>
<evidence type="ECO:0000256" key="3">
    <source>
        <dbReference type="ARBA" id="ARBA00023180"/>
    </source>
</evidence>
<keyword evidence="2" id="KW-0472">Membrane</keyword>
<dbReference type="GO" id="GO:0005886">
    <property type="term" value="C:plasma membrane"/>
    <property type="evidence" value="ECO:0007669"/>
    <property type="project" value="TreeGrafter"/>
</dbReference>
<dbReference type="GO" id="GO:0015926">
    <property type="term" value="F:glucosidase activity"/>
    <property type="evidence" value="ECO:0007669"/>
    <property type="project" value="TreeGrafter"/>
</dbReference>
<dbReference type="AlphaFoldDB" id="A0A060C7R6"/>
<comment type="subcellular location">
    <subcellularLocation>
        <location evidence="1">Membrane</location>
    </subcellularLocation>
</comment>
<dbReference type="PANTHER" id="PTHR31361">
    <property type="entry name" value="BETA-GLUCAN SYNTHESIS-ASSOCIATED PROTEIN KRE6-RELATED"/>
    <property type="match status" value="1"/>
</dbReference>
<keyword evidence="3" id="KW-0325">Glycoprotein</keyword>
<keyword evidence="4" id="KW-0961">Cell wall biogenesis/degradation</keyword>
<dbReference type="InterPro" id="IPR005629">
    <property type="entry name" value="Skn1/Kre6/Sbg1"/>
</dbReference>
<dbReference type="PANTHER" id="PTHR31361:SF1">
    <property type="entry name" value="BETA-GLUCAN SYNTHESIS-ASSOCIATED PROTEIN KRE6-RELATED"/>
    <property type="match status" value="1"/>
</dbReference>
<dbReference type="Gene3D" id="2.60.120.200">
    <property type="match status" value="1"/>
</dbReference>
<dbReference type="GO" id="GO:0031505">
    <property type="term" value="P:fungal-type cell wall organization"/>
    <property type="evidence" value="ECO:0007669"/>
    <property type="project" value="TreeGrafter"/>
</dbReference>
<protein>
    <submittedName>
        <fullName evidence="5">SKN1</fullName>
    </submittedName>
</protein>
<dbReference type="InterPro" id="IPR013320">
    <property type="entry name" value="ConA-like_dom_sf"/>
</dbReference>
<dbReference type="GO" id="GO:0006078">
    <property type="term" value="P:(1-&gt;6)-beta-D-glucan biosynthetic process"/>
    <property type="evidence" value="ECO:0007669"/>
    <property type="project" value="TreeGrafter"/>
</dbReference>
<proteinExistence type="predicted"/>
<dbReference type="GO" id="GO:0005789">
    <property type="term" value="C:endoplasmic reticulum membrane"/>
    <property type="evidence" value="ECO:0007669"/>
    <property type="project" value="TreeGrafter"/>
</dbReference>
<dbReference type="Pfam" id="PF03935">
    <property type="entry name" value="SKN1_KRE6_Sbg1"/>
    <property type="match status" value="1"/>
</dbReference>
<name>A0A060C7R6_9ASCO</name>
<reference evidence="5" key="1">
    <citation type="journal article" date="2013" name="Environ. Microbiol.">
        <title>Seasonally variable intestinal metagenomes of the red palm weevil (Rhynchophorus ferrugineus).</title>
        <authorList>
            <person name="Jia S."/>
            <person name="Zhang X."/>
            <person name="Zhang G."/>
            <person name="Yin A."/>
            <person name="Zhang S."/>
            <person name="Li F."/>
            <person name="Wang L."/>
            <person name="Zhao D."/>
            <person name="Yun Q."/>
            <person name="Tala"/>
            <person name="Wang J."/>
            <person name="Sun G."/>
            <person name="Baabdullah M."/>
            <person name="Yu X."/>
            <person name="Hu S."/>
            <person name="Al-Mssallem I.S."/>
            <person name="Yu J."/>
        </authorList>
    </citation>
    <scope>NUCLEOTIDE SEQUENCE</scope>
</reference>
<evidence type="ECO:0000256" key="2">
    <source>
        <dbReference type="ARBA" id="ARBA00023136"/>
    </source>
</evidence>
<organism evidence="5">
    <name type="scientific">uncultured Candida</name>
    <dbReference type="NCBI Taxonomy" id="644527"/>
    <lineage>
        <taxon>Eukaryota</taxon>
        <taxon>Fungi</taxon>
        <taxon>Dikarya</taxon>
        <taxon>Ascomycota</taxon>
        <taxon>Saccharomycotina</taxon>
        <taxon>Saccharomycetes</taxon>
        <taxon>Saccharomycetales</taxon>
        <taxon>Saccharomycetales incertae sedis</taxon>
        <taxon>environmental samples</taxon>
    </lineage>
</organism>
<evidence type="ECO:0000256" key="4">
    <source>
        <dbReference type="ARBA" id="ARBA00023316"/>
    </source>
</evidence>
<evidence type="ECO:0000256" key="1">
    <source>
        <dbReference type="ARBA" id="ARBA00004370"/>
    </source>
</evidence>